<keyword evidence="2" id="KW-1185">Reference proteome</keyword>
<reference evidence="1 2" key="1">
    <citation type="submission" date="2023-02" db="EMBL/GenBank/DDBJ databases">
        <title>Study of novel species of the Microbacterium genus.</title>
        <authorList>
            <person name="Arroyo-Herrera I."/>
            <person name="Roman-Ponce B."/>
            <person name="Vasquez-Murrieta M.S."/>
        </authorList>
    </citation>
    <scope>NUCLEOTIDE SEQUENCE [LARGE SCALE GENOMIC DNA]</scope>
    <source>
        <strain evidence="1 2">NE1TT3</strain>
    </source>
</reference>
<protein>
    <recommendedName>
        <fullName evidence="3">Transcriptional regulator, AbiEi antitoxin, Type IV TA system</fullName>
    </recommendedName>
</protein>
<dbReference type="Proteomes" id="UP001218170">
    <property type="component" value="Unassembled WGS sequence"/>
</dbReference>
<dbReference type="EMBL" id="JAQZCI010000001">
    <property type="protein sequence ID" value="MDD7961637.1"/>
    <property type="molecule type" value="Genomic_DNA"/>
</dbReference>
<comment type="caution">
    <text evidence="1">The sequence shown here is derived from an EMBL/GenBank/DDBJ whole genome shotgun (WGS) entry which is preliminary data.</text>
</comment>
<evidence type="ECO:0008006" key="3">
    <source>
        <dbReference type="Google" id="ProtNLM"/>
    </source>
</evidence>
<accession>A0ABT5SHU4</accession>
<dbReference type="RefSeq" id="WP_274264057.1">
    <property type="nucleotide sequence ID" value="NZ_JAQZCI010000001.1"/>
</dbReference>
<name>A0ABT5SHU4_9MICO</name>
<evidence type="ECO:0000313" key="1">
    <source>
        <dbReference type="EMBL" id="MDD7961637.1"/>
    </source>
</evidence>
<gene>
    <name evidence="1" type="ORF">PUW80_04655</name>
</gene>
<evidence type="ECO:0000313" key="2">
    <source>
        <dbReference type="Proteomes" id="UP001218170"/>
    </source>
</evidence>
<organism evidence="1 2">
    <name type="scientific">Microbacterium thalli</name>
    <dbReference type="NCBI Taxonomy" id="3027921"/>
    <lineage>
        <taxon>Bacteria</taxon>
        <taxon>Bacillati</taxon>
        <taxon>Actinomycetota</taxon>
        <taxon>Actinomycetes</taxon>
        <taxon>Micrococcales</taxon>
        <taxon>Microbacteriaceae</taxon>
        <taxon>Microbacterium</taxon>
    </lineage>
</organism>
<sequence length="324" mass="36492">MRRRRGPDEVRALLHRRRDLLEAGESERSIDRSVHDGIRVHVRRGWYVDRAAFDELYAEDAHLLHVMAVAREVRGRAVVSHESAAVLHGLDLYRVRPARVHLTTAPGARISSGPDVFRHCTPLDAHDVVEVNGIRCTSLARTVFDVARTMAPEAALVMADRAERIWCDRTGRGPDDWRRAMATRIAGAEAARGIRRARWVAGFADGRSESTLESVSRFRLHQLGFRSVRLQVPIAGPRGAGWYRVDFGLDDADAWGECDGAGKYLDTELRSARSVEHVILDEKRREDWIRGTTGRRLVRWEARHVTSPATLAAHLSALNLHPPR</sequence>
<proteinExistence type="predicted"/>